<keyword evidence="1" id="KW-1133">Transmembrane helix</keyword>
<dbReference type="AlphaFoldDB" id="A0A915DFE2"/>
<keyword evidence="2" id="KW-1185">Reference proteome</keyword>
<evidence type="ECO:0000256" key="1">
    <source>
        <dbReference type="SAM" id="Phobius"/>
    </source>
</evidence>
<evidence type="ECO:0000313" key="3">
    <source>
        <dbReference type="WBParaSite" id="jg18869"/>
    </source>
</evidence>
<organism evidence="2 3">
    <name type="scientific">Ditylenchus dipsaci</name>
    <dbReference type="NCBI Taxonomy" id="166011"/>
    <lineage>
        <taxon>Eukaryota</taxon>
        <taxon>Metazoa</taxon>
        <taxon>Ecdysozoa</taxon>
        <taxon>Nematoda</taxon>
        <taxon>Chromadorea</taxon>
        <taxon>Rhabditida</taxon>
        <taxon>Tylenchina</taxon>
        <taxon>Tylenchomorpha</taxon>
        <taxon>Sphaerularioidea</taxon>
        <taxon>Anguinidae</taxon>
        <taxon>Anguininae</taxon>
        <taxon>Ditylenchus</taxon>
    </lineage>
</organism>
<keyword evidence="1" id="KW-0472">Membrane</keyword>
<protein>
    <submittedName>
        <fullName evidence="3">Uncharacterized protein</fullName>
    </submittedName>
</protein>
<name>A0A915DFE2_9BILA</name>
<evidence type="ECO:0000313" key="2">
    <source>
        <dbReference type="Proteomes" id="UP000887574"/>
    </source>
</evidence>
<feature type="transmembrane region" description="Helical" evidence="1">
    <location>
        <begin position="171"/>
        <end position="194"/>
    </location>
</feature>
<dbReference type="WBParaSite" id="jg18869">
    <property type="protein sequence ID" value="jg18869"/>
    <property type="gene ID" value="jg18869"/>
</dbReference>
<keyword evidence="1" id="KW-0812">Transmembrane</keyword>
<accession>A0A915DFE2</accession>
<proteinExistence type="predicted"/>
<sequence length="199" mass="22534">MIFHSLIPFGSSRSDSSSISGVMPFIRGVEVILLVCFPTFKWCWAIQQLLLPTVQPTTSGKWCLIGVRNEDGNGRLDQICGWDDAERPVDCAQSWSKWSEVCACEEDLCNTFAYLRGNMDTRSLGGRSSDAQDEPEDIYREKEEPLSFFDSPYPLDKRRQSNRGWYQGNNLVVLLVIIPLCVGGFVVCLVFLNYHCKMS</sequence>
<dbReference type="Proteomes" id="UP000887574">
    <property type="component" value="Unplaced"/>
</dbReference>
<reference evidence="3" key="1">
    <citation type="submission" date="2022-11" db="UniProtKB">
        <authorList>
            <consortium name="WormBaseParasite"/>
        </authorList>
    </citation>
    <scope>IDENTIFICATION</scope>
</reference>